<evidence type="ECO:0000256" key="2">
    <source>
        <dbReference type="ARBA" id="ARBA00023125"/>
    </source>
</evidence>
<sequence length="280" mass="32582">MFFHDLRLEKELKIERRIDSLVEHELHMHDFLEINVLLHNKSRFQLLDREYTGEAGDVFLFRPYAPHYNLAQEADKPIEWIMVLFSPSIVRMIPNGYRLLYPFYTEGACPLIPASSAYAKGIQAAAKAAYEEQVRKEPGWEAAQLMRFIDILVHVFRYAVACSAGEGEQVEVDEGVVSAVEHILRHITEDIDVRDLIELYGRGKTYFYTHFKQAVGVTPNQFIHRLRLQIAMHLLKTTSKSITDIAFECGYNSIHYFNKHFKQYSEVSPREFRRVAKQAI</sequence>
<dbReference type="SUPFAM" id="SSF51215">
    <property type="entry name" value="Regulatory protein AraC"/>
    <property type="match status" value="1"/>
</dbReference>
<dbReference type="Gene3D" id="2.60.120.10">
    <property type="entry name" value="Jelly Rolls"/>
    <property type="match status" value="1"/>
</dbReference>
<keyword evidence="2" id="KW-0238">DNA-binding</keyword>
<accession>A0A1B2DRI1</accession>
<proteinExistence type="predicted"/>
<keyword evidence="1" id="KW-0805">Transcription regulation</keyword>
<dbReference type="PROSITE" id="PS01124">
    <property type="entry name" value="HTH_ARAC_FAMILY_2"/>
    <property type="match status" value="1"/>
</dbReference>
<dbReference type="PRINTS" id="PR00032">
    <property type="entry name" value="HTHARAC"/>
</dbReference>
<dbReference type="Pfam" id="PF12833">
    <property type="entry name" value="HTH_18"/>
    <property type="match status" value="1"/>
</dbReference>
<dbReference type="InterPro" id="IPR037923">
    <property type="entry name" value="HTH-like"/>
</dbReference>
<dbReference type="GO" id="GO:0043565">
    <property type="term" value="F:sequence-specific DNA binding"/>
    <property type="evidence" value="ECO:0007669"/>
    <property type="project" value="InterPro"/>
</dbReference>
<organism evidence="5">
    <name type="scientific">Paenibacillus sp. BIHB 4019</name>
    <dbReference type="NCBI Taxonomy" id="1870819"/>
    <lineage>
        <taxon>Bacteria</taxon>
        <taxon>Bacillati</taxon>
        <taxon>Bacillota</taxon>
        <taxon>Bacilli</taxon>
        <taxon>Bacillales</taxon>
        <taxon>Paenibacillaceae</taxon>
        <taxon>Paenibacillus</taxon>
    </lineage>
</organism>
<protein>
    <recommendedName>
        <fullName evidence="4">HTH araC/xylS-type domain-containing protein</fullName>
    </recommendedName>
</protein>
<name>A0A1B2DRI1_9BACL</name>
<dbReference type="InterPro" id="IPR018062">
    <property type="entry name" value="HTH_AraC-typ_CS"/>
</dbReference>
<dbReference type="PROSITE" id="PS00041">
    <property type="entry name" value="HTH_ARAC_FAMILY_1"/>
    <property type="match status" value="1"/>
</dbReference>
<dbReference type="InterPro" id="IPR018060">
    <property type="entry name" value="HTH_AraC"/>
</dbReference>
<dbReference type="AlphaFoldDB" id="A0A1B2DRI1"/>
<keyword evidence="3" id="KW-0804">Transcription</keyword>
<dbReference type="InterPro" id="IPR014710">
    <property type="entry name" value="RmlC-like_jellyroll"/>
</dbReference>
<dbReference type="Gene3D" id="1.10.10.60">
    <property type="entry name" value="Homeodomain-like"/>
    <property type="match status" value="2"/>
</dbReference>
<gene>
    <name evidence="5" type="ORF">BBD42_30365</name>
</gene>
<dbReference type="Pfam" id="PF02311">
    <property type="entry name" value="AraC_binding"/>
    <property type="match status" value="1"/>
</dbReference>
<evidence type="ECO:0000256" key="3">
    <source>
        <dbReference type="ARBA" id="ARBA00023163"/>
    </source>
</evidence>
<dbReference type="EMBL" id="CP016808">
    <property type="protein sequence ID" value="ANY70322.1"/>
    <property type="molecule type" value="Genomic_DNA"/>
</dbReference>
<dbReference type="RefSeq" id="WP_099521247.1">
    <property type="nucleotide sequence ID" value="NZ_CP016808.1"/>
</dbReference>
<evidence type="ECO:0000259" key="4">
    <source>
        <dbReference type="PROSITE" id="PS01124"/>
    </source>
</evidence>
<dbReference type="InterPro" id="IPR009057">
    <property type="entry name" value="Homeodomain-like_sf"/>
</dbReference>
<dbReference type="PANTHER" id="PTHR43280:SF28">
    <property type="entry name" value="HTH-TYPE TRANSCRIPTIONAL ACTIVATOR RHAS"/>
    <property type="match status" value="1"/>
</dbReference>
<feature type="domain" description="HTH araC/xylS-type" evidence="4">
    <location>
        <begin position="177"/>
        <end position="275"/>
    </location>
</feature>
<dbReference type="InterPro" id="IPR003313">
    <property type="entry name" value="AraC-bd"/>
</dbReference>
<dbReference type="SMART" id="SM00342">
    <property type="entry name" value="HTH_ARAC"/>
    <property type="match status" value="1"/>
</dbReference>
<dbReference type="PANTHER" id="PTHR43280">
    <property type="entry name" value="ARAC-FAMILY TRANSCRIPTIONAL REGULATOR"/>
    <property type="match status" value="1"/>
</dbReference>
<dbReference type="SUPFAM" id="SSF46689">
    <property type="entry name" value="Homeodomain-like"/>
    <property type="match status" value="2"/>
</dbReference>
<dbReference type="GO" id="GO:0003700">
    <property type="term" value="F:DNA-binding transcription factor activity"/>
    <property type="evidence" value="ECO:0007669"/>
    <property type="project" value="InterPro"/>
</dbReference>
<reference evidence="5" key="1">
    <citation type="submission" date="2016-08" db="EMBL/GenBank/DDBJ databases">
        <title>Complete Genome Seqeunce of Paenibacillus sp. BIHB 4019 from tea rhizoplane.</title>
        <authorList>
            <person name="Thakur R."/>
            <person name="Swarnkar M.K."/>
            <person name="Gulati A."/>
        </authorList>
    </citation>
    <scope>NUCLEOTIDE SEQUENCE [LARGE SCALE GENOMIC DNA]</scope>
    <source>
        <strain evidence="5">BIHB4019</strain>
    </source>
</reference>
<evidence type="ECO:0000256" key="1">
    <source>
        <dbReference type="ARBA" id="ARBA00023015"/>
    </source>
</evidence>
<dbReference type="InterPro" id="IPR020449">
    <property type="entry name" value="Tscrpt_reg_AraC-type_HTH"/>
</dbReference>
<evidence type="ECO:0000313" key="5">
    <source>
        <dbReference type="EMBL" id="ANY70322.1"/>
    </source>
</evidence>